<evidence type="ECO:0000256" key="1">
    <source>
        <dbReference type="ARBA" id="ARBA00004651"/>
    </source>
</evidence>
<accession>A0A0S1SIT6</accession>
<evidence type="ECO:0000313" key="8">
    <source>
        <dbReference type="EMBL" id="ALM13054.1"/>
    </source>
</evidence>
<sequence>MHTLTGILRQPEVHVRRHLCSSTIGWIALTVMILAGSTTASFGKQLTTYFSPLSMLFLSEVMLLLFAVISFGFFPIFKHLRRVRREIVLPLFTAGVLNGVLAPAFWFTGLTRTFAINSQLFGNAETLFLILFGILLMHQAPKRTQWFGGSVIFFGLLVVALHGFTERLSIANGDLLIVLAGALYGLGGVLIRKYLRHLEPQVIIVVRSCCAIAFFFLLSPFISHPFVTELQAFPWEFLGVLLGYGLISRFLLIFSYYESLEHLPLPTVSFMGTVTVGTGLLFAHWYLGESILWYQSAGAALIILGAVIVQWGNLRKLEGHVVHFLKSHHQH</sequence>
<dbReference type="InterPro" id="IPR050638">
    <property type="entry name" value="AA-Vitamin_Transporters"/>
</dbReference>
<accession>A0A0S1SR76</accession>
<keyword evidence="5 6" id="KW-0472">Membrane</keyword>
<name>A0A0S1SJG1_9BACT</name>
<keyword evidence="2" id="KW-1003">Cell membrane</keyword>
<feature type="transmembrane region" description="Helical" evidence="6">
    <location>
        <begin position="146"/>
        <end position="164"/>
    </location>
</feature>
<feature type="transmembrane region" description="Helical" evidence="6">
    <location>
        <begin position="24"/>
        <end position="43"/>
    </location>
</feature>
<feature type="transmembrane region" description="Helical" evidence="6">
    <location>
        <begin position="293"/>
        <end position="314"/>
    </location>
</feature>
<accession>A0A0S1SJG1</accession>
<reference evidence="9" key="1">
    <citation type="submission" date="2015-10" db="EMBL/GenBank/DDBJ databases">
        <title>Analysis of five complete genome sequences for members of the class Peribacteria in the recently recognized Peregrinibacteria bacterial phylum.</title>
        <authorList>
            <person name="Anantharaman K."/>
            <person name="Brown C.T."/>
            <person name="Burstein D."/>
            <person name="Castelle C.J."/>
            <person name="Probst A.J."/>
            <person name="Thomas B.C."/>
            <person name="Williams K.H."/>
            <person name="Banfield J.F."/>
        </authorList>
    </citation>
    <scope>NUCLEOTIDE SEQUENCE [LARGE SCALE GENOMIC DNA]</scope>
</reference>
<evidence type="ECO:0000256" key="3">
    <source>
        <dbReference type="ARBA" id="ARBA00022692"/>
    </source>
</evidence>
<feature type="transmembrane region" description="Helical" evidence="6">
    <location>
        <begin position="202"/>
        <end position="223"/>
    </location>
</feature>
<comment type="subcellular location">
    <subcellularLocation>
        <location evidence="1">Cell membrane</location>
        <topology evidence="1">Multi-pass membrane protein</topology>
    </subcellularLocation>
</comment>
<keyword evidence="3 6" id="KW-0812">Transmembrane</keyword>
<feature type="transmembrane region" description="Helical" evidence="6">
    <location>
        <begin position="268"/>
        <end position="287"/>
    </location>
</feature>
<accession>A0A0S1SNM0</accession>
<dbReference type="GO" id="GO:0005886">
    <property type="term" value="C:plasma membrane"/>
    <property type="evidence" value="ECO:0007669"/>
    <property type="project" value="UniProtKB-SubCell"/>
</dbReference>
<dbReference type="KEGG" id="prf:PeribacterA2_0356"/>
<gene>
    <name evidence="8" type="ORF">PeribacterD1_0356</name>
</gene>
<dbReference type="InterPro" id="IPR037185">
    <property type="entry name" value="EmrE-like"/>
</dbReference>
<dbReference type="Pfam" id="PF00892">
    <property type="entry name" value="EamA"/>
    <property type="match status" value="2"/>
</dbReference>
<evidence type="ECO:0000256" key="6">
    <source>
        <dbReference type="SAM" id="Phobius"/>
    </source>
</evidence>
<keyword evidence="4 6" id="KW-1133">Transmembrane helix</keyword>
<feature type="transmembrane region" description="Helical" evidence="6">
    <location>
        <begin position="170"/>
        <end position="190"/>
    </location>
</feature>
<feature type="domain" description="EamA" evidence="7">
    <location>
        <begin position="173"/>
        <end position="309"/>
    </location>
</feature>
<dbReference type="Proteomes" id="UP000069135">
    <property type="component" value="Chromosome"/>
</dbReference>
<evidence type="ECO:0000256" key="5">
    <source>
        <dbReference type="ARBA" id="ARBA00023136"/>
    </source>
</evidence>
<dbReference type="STRING" id="1735162.PeribacterB2_0356"/>
<feature type="domain" description="EamA" evidence="7">
    <location>
        <begin position="27"/>
        <end position="160"/>
    </location>
</feature>
<dbReference type="PANTHER" id="PTHR32322">
    <property type="entry name" value="INNER MEMBRANE TRANSPORTER"/>
    <property type="match status" value="1"/>
</dbReference>
<feature type="transmembrane region" description="Helical" evidence="6">
    <location>
        <begin position="235"/>
        <end position="256"/>
    </location>
</feature>
<evidence type="ECO:0000259" key="7">
    <source>
        <dbReference type="Pfam" id="PF00892"/>
    </source>
</evidence>
<dbReference type="InterPro" id="IPR000620">
    <property type="entry name" value="EamA_dom"/>
</dbReference>
<proteinExistence type="predicted"/>
<dbReference type="SUPFAM" id="SSF103481">
    <property type="entry name" value="Multidrug resistance efflux transporter EmrE"/>
    <property type="match status" value="2"/>
</dbReference>
<evidence type="ECO:0000256" key="4">
    <source>
        <dbReference type="ARBA" id="ARBA00022989"/>
    </source>
</evidence>
<feature type="transmembrane region" description="Helical" evidence="6">
    <location>
        <begin position="88"/>
        <end position="108"/>
    </location>
</feature>
<organism evidence="8 9">
    <name type="scientific">Candidatus Peribacter riflensis</name>
    <dbReference type="NCBI Taxonomy" id="1735162"/>
    <lineage>
        <taxon>Bacteria</taxon>
        <taxon>Candidatus Peregrinibacteriota</taxon>
        <taxon>Candidatus Peribacteria</taxon>
        <taxon>Candidatus Peribacterales</taxon>
        <taxon>Candidatus Peribacteraceae</taxon>
        <taxon>Candidatus Peribacter</taxon>
    </lineage>
</organism>
<dbReference type="PANTHER" id="PTHR32322:SF18">
    <property type="entry name" value="S-ADENOSYLMETHIONINE_S-ADENOSYLHOMOCYSTEINE TRANSPORTER"/>
    <property type="match status" value="1"/>
</dbReference>
<accession>A0A0S1SNT4</accession>
<reference evidence="8 9" key="2">
    <citation type="journal article" date="2016" name="PeerJ">
        <title>Analysis of five complete genome sequences for members of the class Peribacteria in the recently recognized Peregrinibacteria bacterial phylum.</title>
        <authorList>
            <person name="Anantharaman K."/>
            <person name="Brown C.T."/>
            <person name="Burstein D."/>
            <person name="Castelle C.J."/>
            <person name="Probst A.J."/>
            <person name="Thomas B.C."/>
            <person name="Williams K.H."/>
            <person name="Banfield J.F."/>
        </authorList>
    </citation>
    <scope>NUCLEOTIDE SEQUENCE [LARGE SCALE GENOMIC DNA]</scope>
    <source>
        <strain evidence="8">RIFOXYD1_FULL_PER-ii_59_16</strain>
    </source>
</reference>
<dbReference type="EMBL" id="CP013065">
    <property type="protein sequence ID" value="ALM13054.1"/>
    <property type="molecule type" value="Genomic_DNA"/>
</dbReference>
<evidence type="ECO:0000256" key="2">
    <source>
        <dbReference type="ARBA" id="ARBA00022475"/>
    </source>
</evidence>
<dbReference type="AlphaFoldDB" id="A0A0S1SJG1"/>
<feature type="transmembrane region" description="Helical" evidence="6">
    <location>
        <begin position="120"/>
        <end position="137"/>
    </location>
</feature>
<protein>
    <recommendedName>
        <fullName evidence="7">EamA domain-containing protein</fullName>
    </recommendedName>
</protein>
<feature type="transmembrane region" description="Helical" evidence="6">
    <location>
        <begin position="55"/>
        <end position="76"/>
    </location>
</feature>
<evidence type="ECO:0000313" key="9">
    <source>
        <dbReference type="Proteomes" id="UP000069135"/>
    </source>
</evidence>